<keyword evidence="3" id="KW-1185">Reference proteome</keyword>
<proteinExistence type="predicted"/>
<dbReference type="Proteomes" id="UP000041254">
    <property type="component" value="Unassembled WGS sequence"/>
</dbReference>
<accession>A0A0G4G2R5</accession>
<dbReference type="Pfam" id="PF07534">
    <property type="entry name" value="TLD"/>
    <property type="match status" value="1"/>
</dbReference>
<dbReference type="EMBL" id="CDMY01000553">
    <property type="protein sequence ID" value="CEM22559.1"/>
    <property type="molecule type" value="Genomic_DNA"/>
</dbReference>
<organism evidence="2 3">
    <name type="scientific">Vitrella brassicaformis (strain CCMP3155)</name>
    <dbReference type="NCBI Taxonomy" id="1169540"/>
    <lineage>
        <taxon>Eukaryota</taxon>
        <taxon>Sar</taxon>
        <taxon>Alveolata</taxon>
        <taxon>Colpodellida</taxon>
        <taxon>Vitrellaceae</taxon>
        <taxon>Vitrella</taxon>
    </lineage>
</organism>
<sequence length="309" mass="34001">MGPFLRADDGGAHGVKTVTVLGKKVSTTEATLSQLGTDNPLYKRFSGEIVGDVPIRQTAVEHFMKVVDFARRLRATKNRPGSVVKHPIARNMTQLKKDVEMYGLKMQDIYRPPAPLLSIEETQEVLAMTEIPNPSVKLLYSATRDGGDFVTMVDKVGDASGLLFLVNHNDIHRFGCFIDGQLKPPADPTQTNRYRAPHFFISISGDYGKVTKVPIPETKQWVHVAGRDASIKAGNEDYRGKMTIGYGYLWLCDGSPGPADDVRSMTQGVKKEDLPAGYLGQFSTHCNGTLASERNFTAKEIAIYHVKSG</sequence>
<evidence type="ECO:0000313" key="3">
    <source>
        <dbReference type="Proteomes" id="UP000041254"/>
    </source>
</evidence>
<evidence type="ECO:0000259" key="1">
    <source>
        <dbReference type="Pfam" id="PF07534"/>
    </source>
</evidence>
<dbReference type="InterPro" id="IPR006571">
    <property type="entry name" value="TLDc_dom"/>
</dbReference>
<feature type="domain" description="TLDc" evidence="1">
    <location>
        <begin position="132"/>
        <end position="188"/>
    </location>
</feature>
<dbReference type="PhylomeDB" id="A0A0G4G2R5"/>
<dbReference type="VEuPathDB" id="CryptoDB:Vbra_16826"/>
<dbReference type="AlphaFoldDB" id="A0A0G4G2R5"/>
<name>A0A0G4G2R5_VITBC</name>
<gene>
    <name evidence="2" type="ORF">Vbra_16826</name>
</gene>
<evidence type="ECO:0000313" key="2">
    <source>
        <dbReference type="EMBL" id="CEM22559.1"/>
    </source>
</evidence>
<protein>
    <recommendedName>
        <fullName evidence="1">TLDc domain-containing protein</fullName>
    </recommendedName>
</protein>
<reference evidence="2 3" key="1">
    <citation type="submission" date="2014-11" db="EMBL/GenBank/DDBJ databases">
        <authorList>
            <person name="Zhu J."/>
            <person name="Qi W."/>
            <person name="Song R."/>
        </authorList>
    </citation>
    <scope>NUCLEOTIDE SEQUENCE [LARGE SCALE GENOMIC DNA]</scope>
</reference>
<dbReference type="InParanoid" id="A0A0G4G2R5"/>